<dbReference type="PROSITE" id="PS51782">
    <property type="entry name" value="LYSM"/>
    <property type="match status" value="1"/>
</dbReference>
<reference evidence="3" key="1">
    <citation type="submission" date="2020-05" db="EMBL/GenBank/DDBJ databases">
        <authorList>
            <person name="Chiriac C."/>
            <person name="Salcher M."/>
            <person name="Ghai R."/>
            <person name="Kavagutti S V."/>
        </authorList>
    </citation>
    <scope>NUCLEOTIDE SEQUENCE</scope>
</reference>
<evidence type="ECO:0000313" key="3">
    <source>
        <dbReference type="EMBL" id="CAB4931351.1"/>
    </source>
</evidence>
<dbReference type="EMBL" id="CAFBNG010000007">
    <property type="protein sequence ID" value="CAB4931351.1"/>
    <property type="molecule type" value="Genomic_DNA"/>
</dbReference>
<dbReference type="CDD" id="cd00118">
    <property type="entry name" value="LysM"/>
    <property type="match status" value="1"/>
</dbReference>
<dbReference type="SMART" id="SM00257">
    <property type="entry name" value="LysM"/>
    <property type="match status" value="1"/>
</dbReference>
<evidence type="ECO:0000256" key="1">
    <source>
        <dbReference type="SAM" id="Phobius"/>
    </source>
</evidence>
<evidence type="ECO:0000259" key="2">
    <source>
        <dbReference type="PROSITE" id="PS51782"/>
    </source>
</evidence>
<dbReference type="Pfam" id="PF01476">
    <property type="entry name" value="LysM"/>
    <property type="match status" value="1"/>
</dbReference>
<feature type="domain" description="LysM" evidence="2">
    <location>
        <begin position="69"/>
        <end position="118"/>
    </location>
</feature>
<keyword evidence="1" id="KW-0472">Membrane</keyword>
<dbReference type="Gene3D" id="3.10.350.10">
    <property type="entry name" value="LysM domain"/>
    <property type="match status" value="1"/>
</dbReference>
<protein>
    <submittedName>
        <fullName evidence="3">Unannotated protein</fullName>
    </submittedName>
</protein>
<name>A0A6J7IKP4_9ZZZZ</name>
<dbReference type="SUPFAM" id="SSF54106">
    <property type="entry name" value="LysM domain"/>
    <property type="match status" value="1"/>
</dbReference>
<sequence>MSAISLQSNGLQGNDFRLLRATNPSGLTRRGRLARFAVVLSLSILLGAVFTMKAGAGSSSAAHVARSYAVVVVAPGESLWSIAAKAAGQGDVRSMVDEIISVNSLAIPDVQAGQKLRVPSL</sequence>
<gene>
    <name evidence="3" type="ORF">UFOPK3774_00083</name>
</gene>
<feature type="transmembrane region" description="Helical" evidence="1">
    <location>
        <begin position="33"/>
        <end position="52"/>
    </location>
</feature>
<dbReference type="InterPro" id="IPR036779">
    <property type="entry name" value="LysM_dom_sf"/>
</dbReference>
<organism evidence="3">
    <name type="scientific">freshwater metagenome</name>
    <dbReference type="NCBI Taxonomy" id="449393"/>
    <lineage>
        <taxon>unclassified sequences</taxon>
        <taxon>metagenomes</taxon>
        <taxon>ecological metagenomes</taxon>
    </lineage>
</organism>
<accession>A0A6J7IKP4</accession>
<dbReference type="InterPro" id="IPR018392">
    <property type="entry name" value="LysM"/>
</dbReference>
<dbReference type="AlphaFoldDB" id="A0A6J7IKP4"/>
<keyword evidence="1" id="KW-0812">Transmembrane</keyword>
<proteinExistence type="predicted"/>
<keyword evidence="1" id="KW-1133">Transmembrane helix</keyword>